<organism evidence="13 14">
    <name type="scientific">Orbilia javanica</name>
    <dbReference type="NCBI Taxonomy" id="47235"/>
    <lineage>
        <taxon>Eukaryota</taxon>
        <taxon>Fungi</taxon>
        <taxon>Dikarya</taxon>
        <taxon>Ascomycota</taxon>
        <taxon>Pezizomycotina</taxon>
        <taxon>Orbiliomycetes</taxon>
        <taxon>Orbiliales</taxon>
        <taxon>Orbiliaceae</taxon>
        <taxon>Orbilia</taxon>
    </lineage>
</organism>
<dbReference type="EMBL" id="JAVHNR010000003">
    <property type="protein sequence ID" value="KAK6348537.1"/>
    <property type="molecule type" value="Genomic_DNA"/>
</dbReference>
<name>A0AAN8RPM6_9PEZI</name>
<dbReference type="Proteomes" id="UP001313282">
    <property type="component" value="Unassembled WGS sequence"/>
</dbReference>
<evidence type="ECO:0000256" key="4">
    <source>
        <dbReference type="ARBA" id="ARBA00022490"/>
    </source>
</evidence>
<dbReference type="InterPro" id="IPR029064">
    <property type="entry name" value="Ribosomal_eL30-like_sf"/>
</dbReference>
<dbReference type="FunFam" id="3.30.1330.30:FF:000008">
    <property type="entry name" value="Protein pelota homolog"/>
    <property type="match status" value="1"/>
</dbReference>
<evidence type="ECO:0000259" key="12">
    <source>
        <dbReference type="SMART" id="SM01194"/>
    </source>
</evidence>
<comment type="cofactor">
    <cofactor evidence="1 10">
        <name>a divalent metal cation</name>
        <dbReference type="ChEBI" id="CHEBI:60240"/>
    </cofactor>
</comment>
<evidence type="ECO:0000256" key="5">
    <source>
        <dbReference type="ARBA" id="ARBA00022618"/>
    </source>
</evidence>
<comment type="function">
    <text evidence="10">Component of the Dom34-Hbs1 complex, a complex that recognizes stalled ribosomes and triggers the No-Go Decay (NGD) pathway (PubMed:20890290). In the Dom34-Hbs1 complex, dom34 recognizes ribosomes stalled at the 3' end of an mRNA and engages stalled ribosomes by destabilizing mRNA in the mRNA channel. Following ribosome-binding, the Dom34-Hbs1 complex promotes the disassembly of stalled ribosomes, followed by degradation of damaged mRNAs as part of the NGD pathway.</text>
</comment>
<evidence type="ECO:0000256" key="6">
    <source>
        <dbReference type="ARBA" id="ARBA00022723"/>
    </source>
</evidence>
<dbReference type="InterPro" id="IPR005140">
    <property type="entry name" value="eRF1_Pelota-like_N"/>
</dbReference>
<evidence type="ECO:0000256" key="11">
    <source>
        <dbReference type="SAM" id="MobiDB-lite"/>
    </source>
</evidence>
<dbReference type="NCBIfam" id="TIGR00111">
    <property type="entry name" value="pelota"/>
    <property type="match status" value="1"/>
</dbReference>
<evidence type="ECO:0000313" key="14">
    <source>
        <dbReference type="Proteomes" id="UP001313282"/>
    </source>
</evidence>
<comment type="similarity">
    <text evidence="3 10">Belongs to the eukaryotic release factor 1 family. Pelota subfamily.</text>
</comment>
<dbReference type="InterPro" id="IPR042226">
    <property type="entry name" value="eFR1_2_sf"/>
</dbReference>
<evidence type="ECO:0000256" key="9">
    <source>
        <dbReference type="ARBA" id="ARBA00023306"/>
    </source>
</evidence>
<sequence length="394" mass="43739">MRLIKQQVERDGSGTVTLYPEEPEDMWHAFNLIRVGDTLRASAVRRIVSESSTGSTSSSRVHMNLTISVDKVDFDSQAGQLHINGRISEENKYVKIGAHHTLDLELNRNFTVGKAEWDSVSLGVVREACDPAEKAEIGAVVLHEGLANICLITEHMTVLRQRIDVSIPRKRTGSISAFEKSMEKFYDTIYQSILRHLPIANLKVVLLASPGFLAESLQKYIFAEAVKTDNKTVIGAKPKFVTVHCSTGHVHALNEVLKSPAVIARLADTKYAKETKAMESFFKMMQTDEDRAWYGPKEVERAIEKGAVATLLVSNSLFRSNNMQERRRYVKMVEEVKASGAGEVMILSSIHESGVRLDGLGGVAAILLFPLQDLDESDEEQEPDGGLNEDNENL</sequence>
<keyword evidence="8" id="KW-0469">Meiosis</keyword>
<dbReference type="PANTHER" id="PTHR10853">
    <property type="entry name" value="PELOTA"/>
    <property type="match status" value="1"/>
</dbReference>
<dbReference type="InterPro" id="IPR005141">
    <property type="entry name" value="eRF1_2"/>
</dbReference>
<evidence type="ECO:0000256" key="7">
    <source>
        <dbReference type="ARBA" id="ARBA00022776"/>
    </source>
</evidence>
<dbReference type="InterPro" id="IPR038069">
    <property type="entry name" value="Pelota/DOM34_N"/>
</dbReference>
<dbReference type="InterPro" id="IPR005142">
    <property type="entry name" value="eRF1_3"/>
</dbReference>
<keyword evidence="7" id="KW-0498">Mitosis</keyword>
<comment type="caution">
    <text evidence="13">The sequence shown here is derived from an EMBL/GenBank/DDBJ whole genome shotgun (WGS) entry which is preliminary data.</text>
</comment>
<dbReference type="FunFam" id="3.30.420.60:FF:000004">
    <property type="entry name" value="Protein DOM34 homolog"/>
    <property type="match status" value="1"/>
</dbReference>
<dbReference type="GO" id="GO:0051301">
    <property type="term" value="P:cell division"/>
    <property type="evidence" value="ECO:0007669"/>
    <property type="project" value="UniProtKB-KW"/>
</dbReference>
<dbReference type="FunFam" id="2.30.30.870:FF:000001">
    <property type="entry name" value="Protein pelota homolog"/>
    <property type="match status" value="1"/>
</dbReference>
<dbReference type="GO" id="GO:0046872">
    <property type="term" value="F:metal ion binding"/>
    <property type="evidence" value="ECO:0007669"/>
    <property type="project" value="UniProtKB-KW"/>
</dbReference>
<dbReference type="GO" id="GO:0005737">
    <property type="term" value="C:cytoplasm"/>
    <property type="evidence" value="ECO:0007669"/>
    <property type="project" value="UniProtKB-SubCell"/>
</dbReference>
<dbReference type="PANTHER" id="PTHR10853:SF0">
    <property type="entry name" value="PROTEIN PELOTA HOMOLOG"/>
    <property type="match status" value="1"/>
</dbReference>
<evidence type="ECO:0000256" key="3">
    <source>
        <dbReference type="ARBA" id="ARBA00009504"/>
    </source>
</evidence>
<dbReference type="SUPFAM" id="SSF55315">
    <property type="entry name" value="L30e-like"/>
    <property type="match status" value="1"/>
</dbReference>
<keyword evidence="14" id="KW-1185">Reference proteome</keyword>
<dbReference type="Gene3D" id="3.30.420.60">
    <property type="entry name" value="eRF1 domain 2"/>
    <property type="match status" value="1"/>
</dbReference>
<dbReference type="InterPro" id="IPR058547">
    <property type="entry name" value="Pelota_N"/>
</dbReference>
<dbReference type="Pfam" id="PF03465">
    <property type="entry name" value="eRF1_3"/>
    <property type="match status" value="1"/>
</dbReference>
<evidence type="ECO:0000313" key="13">
    <source>
        <dbReference type="EMBL" id="KAK6348537.1"/>
    </source>
</evidence>
<evidence type="ECO:0000256" key="8">
    <source>
        <dbReference type="ARBA" id="ARBA00023254"/>
    </source>
</evidence>
<accession>A0AAN8RPM6</accession>
<dbReference type="InterPro" id="IPR004405">
    <property type="entry name" value="TF_pelota"/>
</dbReference>
<dbReference type="Gene3D" id="3.30.1330.30">
    <property type="match status" value="1"/>
</dbReference>
<keyword evidence="6 10" id="KW-0479">Metal-binding</keyword>
<dbReference type="GO" id="GO:0006412">
    <property type="term" value="P:translation"/>
    <property type="evidence" value="ECO:0007669"/>
    <property type="project" value="UniProtKB-ARBA"/>
</dbReference>
<dbReference type="Pfam" id="PF03464">
    <property type="entry name" value="eRF1_2"/>
    <property type="match status" value="1"/>
</dbReference>
<keyword evidence="9" id="KW-0131">Cell cycle</keyword>
<dbReference type="SUPFAM" id="SSF159065">
    <property type="entry name" value="Dom34/Pelota N-terminal domain-like"/>
    <property type="match status" value="1"/>
</dbReference>
<keyword evidence="4 10" id="KW-0963">Cytoplasm</keyword>
<dbReference type="GO" id="GO:0051321">
    <property type="term" value="P:meiotic cell cycle"/>
    <property type="evidence" value="ECO:0007669"/>
    <property type="project" value="UniProtKB-KW"/>
</dbReference>
<evidence type="ECO:0000256" key="2">
    <source>
        <dbReference type="ARBA" id="ARBA00004496"/>
    </source>
</evidence>
<comment type="subcellular location">
    <subcellularLocation>
        <location evidence="2 10">Cytoplasm</location>
    </subcellularLocation>
</comment>
<dbReference type="GO" id="GO:0071025">
    <property type="term" value="P:RNA surveillance"/>
    <property type="evidence" value="ECO:0007669"/>
    <property type="project" value="InterPro"/>
</dbReference>
<dbReference type="AlphaFoldDB" id="A0AAN8RPM6"/>
<dbReference type="GO" id="GO:0070966">
    <property type="term" value="P:nuclear-transcribed mRNA catabolic process, no-go decay"/>
    <property type="evidence" value="ECO:0007669"/>
    <property type="project" value="InterPro"/>
</dbReference>
<dbReference type="Gene3D" id="2.30.30.870">
    <property type="entry name" value="Pelota, domain A"/>
    <property type="match status" value="1"/>
</dbReference>
<reference evidence="13 14" key="1">
    <citation type="submission" date="2019-10" db="EMBL/GenBank/DDBJ databases">
        <authorList>
            <person name="Palmer J.M."/>
        </authorList>
    </citation>
    <scope>NUCLEOTIDE SEQUENCE [LARGE SCALE GENOMIC DNA]</scope>
    <source>
        <strain evidence="13 14">TWF718</strain>
    </source>
</reference>
<gene>
    <name evidence="13" type="primary">DOM34</name>
    <name evidence="13" type="ORF">TWF718_006325</name>
</gene>
<dbReference type="SMART" id="SM01194">
    <property type="entry name" value="eRF1_1"/>
    <property type="match status" value="1"/>
</dbReference>
<dbReference type="GO" id="GO:1990533">
    <property type="term" value="C:Dom34-Hbs1 complex"/>
    <property type="evidence" value="ECO:0007669"/>
    <property type="project" value="UniProtKB-ARBA"/>
</dbReference>
<feature type="domain" description="eRF1/Pelota-like N-terminal" evidence="12">
    <location>
        <begin position="1"/>
        <end position="130"/>
    </location>
</feature>
<dbReference type="SUPFAM" id="SSF53137">
    <property type="entry name" value="Translational machinery components"/>
    <property type="match status" value="1"/>
</dbReference>
<dbReference type="GO" id="GO:0032790">
    <property type="term" value="P:ribosome disassembly"/>
    <property type="evidence" value="ECO:0007669"/>
    <property type="project" value="TreeGrafter"/>
</dbReference>
<dbReference type="GO" id="GO:0070481">
    <property type="term" value="P:nuclear-transcribed mRNA catabolic process, non-stop decay"/>
    <property type="evidence" value="ECO:0007669"/>
    <property type="project" value="InterPro"/>
</dbReference>
<evidence type="ECO:0000256" key="1">
    <source>
        <dbReference type="ARBA" id="ARBA00001968"/>
    </source>
</evidence>
<evidence type="ECO:0000256" key="10">
    <source>
        <dbReference type="RuleBase" id="RU362019"/>
    </source>
</evidence>
<keyword evidence="5" id="KW-0132">Cell division</keyword>
<dbReference type="Pfam" id="PF26356">
    <property type="entry name" value="Pelota_N"/>
    <property type="match status" value="1"/>
</dbReference>
<proteinExistence type="inferred from homology"/>
<feature type="region of interest" description="Disordered" evidence="11">
    <location>
        <begin position="374"/>
        <end position="394"/>
    </location>
</feature>
<protein>
    <recommendedName>
        <fullName evidence="10">Protein DOM34 homolog</fullName>
    </recommendedName>
</protein>
<dbReference type="GO" id="GO:0070651">
    <property type="term" value="P:nonfunctional rRNA decay"/>
    <property type="evidence" value="ECO:0007669"/>
    <property type="project" value="TreeGrafter"/>
</dbReference>